<comment type="caution">
    <text evidence="5">The sequence shown here is derived from an EMBL/GenBank/DDBJ whole genome shotgun (WGS) entry which is preliminary data.</text>
</comment>
<feature type="domain" description="AMP-binding enzyme C-terminal" evidence="4">
    <location>
        <begin position="401"/>
        <end position="469"/>
    </location>
</feature>
<dbReference type="EC" id="6.2.1.3" evidence="5"/>
<evidence type="ECO:0000256" key="1">
    <source>
        <dbReference type="ARBA" id="ARBA00006432"/>
    </source>
</evidence>
<sequence length="477" mass="54674">MSNKNIIIDIINQKKELEKIAVYDGSNRYSYKKLYYYTESLVARLYSLNINIKCVILFLPNSFQFIISYFAVQGIAATVVPMDYFCTCYEIEESYLYCQADLILTDIEGAQKIQNLDVNYYILDNGKFIKKNKYVFNDLGKYNVVYRTSGSTNLPKFVGFENKAIFSNIKANVASLDFCMNDKTLVLLSMAFSYCMHAQVLSILYVGGTLVIGKSRILTTTEFYRTILMDKITCLMVSPNLILEYIKRDAKHSVSSLTKVCIGSDYISEDSRRKVQYHFSNATIYITYGLTEAGPRVSTLKYNMNKSLPNSVGFPIDNVEVGIYGDGCIVTNEDFVKGEIILKSASVMAGYIYNDKLTNKVIQKGWLKTGDFGYLHNKELFIEGRIKNIVKINGNLIHPEEIEECILKNKKIMDCIVFEEDNLLVADIVSDKNIFHEEIYNHCKKYLSTYKIPKKFNLVNEIKHTKNGKKNRSKYYG</sequence>
<protein>
    <submittedName>
        <fullName evidence="5">Long-chain acyl-CoA synthetase</fullName>
        <ecNumber evidence="5">6.2.1.3</ecNumber>
    </submittedName>
</protein>
<evidence type="ECO:0000313" key="6">
    <source>
        <dbReference type="Proteomes" id="UP001230220"/>
    </source>
</evidence>
<proteinExistence type="inferred from homology"/>
<keyword evidence="2 5" id="KW-0436">Ligase</keyword>
<gene>
    <name evidence="5" type="ORF">J2S15_002279</name>
</gene>
<dbReference type="Pfam" id="PF13193">
    <property type="entry name" value="AMP-binding_C"/>
    <property type="match status" value="1"/>
</dbReference>
<dbReference type="EMBL" id="JAUSUR010000004">
    <property type="protein sequence ID" value="MDQ0361529.1"/>
    <property type="molecule type" value="Genomic_DNA"/>
</dbReference>
<comment type="similarity">
    <text evidence="1">Belongs to the ATP-dependent AMP-binding enzyme family.</text>
</comment>
<dbReference type="CDD" id="cd04433">
    <property type="entry name" value="AFD_class_I"/>
    <property type="match status" value="1"/>
</dbReference>
<dbReference type="SUPFAM" id="SSF56801">
    <property type="entry name" value="Acetyl-CoA synthetase-like"/>
    <property type="match status" value="1"/>
</dbReference>
<accession>A0ABU0E3R2</accession>
<dbReference type="InterPro" id="IPR025110">
    <property type="entry name" value="AMP-bd_C"/>
</dbReference>
<name>A0ABU0E3R2_9FIRM</name>
<dbReference type="InterPro" id="IPR042099">
    <property type="entry name" value="ANL_N_sf"/>
</dbReference>
<dbReference type="Gene3D" id="3.30.300.30">
    <property type="match status" value="1"/>
</dbReference>
<organism evidence="5 6">
    <name type="scientific">Breznakia pachnodae</name>
    <dbReference type="NCBI Taxonomy" id="265178"/>
    <lineage>
        <taxon>Bacteria</taxon>
        <taxon>Bacillati</taxon>
        <taxon>Bacillota</taxon>
        <taxon>Erysipelotrichia</taxon>
        <taxon>Erysipelotrichales</taxon>
        <taxon>Erysipelotrichaceae</taxon>
        <taxon>Breznakia</taxon>
    </lineage>
</organism>
<keyword evidence="6" id="KW-1185">Reference proteome</keyword>
<dbReference type="InterPro" id="IPR000873">
    <property type="entry name" value="AMP-dep_synth/lig_dom"/>
</dbReference>
<dbReference type="GO" id="GO:0004467">
    <property type="term" value="F:long-chain fatty acid-CoA ligase activity"/>
    <property type="evidence" value="ECO:0007669"/>
    <property type="project" value="UniProtKB-EC"/>
</dbReference>
<dbReference type="PANTHER" id="PTHR24096">
    <property type="entry name" value="LONG-CHAIN-FATTY-ACID--COA LIGASE"/>
    <property type="match status" value="1"/>
</dbReference>
<evidence type="ECO:0000259" key="3">
    <source>
        <dbReference type="Pfam" id="PF00501"/>
    </source>
</evidence>
<dbReference type="Gene3D" id="3.40.50.12780">
    <property type="entry name" value="N-terminal domain of ligase-like"/>
    <property type="match status" value="1"/>
</dbReference>
<reference evidence="5 6" key="1">
    <citation type="submission" date="2023-07" db="EMBL/GenBank/DDBJ databases">
        <title>Genomic Encyclopedia of Type Strains, Phase IV (KMG-IV): sequencing the most valuable type-strain genomes for metagenomic binning, comparative biology and taxonomic classification.</title>
        <authorList>
            <person name="Goeker M."/>
        </authorList>
    </citation>
    <scope>NUCLEOTIDE SEQUENCE [LARGE SCALE GENOMIC DNA]</scope>
    <source>
        <strain evidence="5 6">DSM 16784</strain>
    </source>
</reference>
<dbReference type="InterPro" id="IPR045851">
    <property type="entry name" value="AMP-bd_C_sf"/>
</dbReference>
<dbReference type="Proteomes" id="UP001230220">
    <property type="component" value="Unassembled WGS sequence"/>
</dbReference>
<feature type="domain" description="AMP-dependent synthetase/ligase" evidence="3">
    <location>
        <begin position="15"/>
        <end position="351"/>
    </location>
</feature>
<evidence type="ECO:0000256" key="2">
    <source>
        <dbReference type="ARBA" id="ARBA00022598"/>
    </source>
</evidence>
<dbReference type="RefSeq" id="WP_307408340.1">
    <property type="nucleotide sequence ID" value="NZ_JAUSUR010000004.1"/>
</dbReference>
<evidence type="ECO:0000259" key="4">
    <source>
        <dbReference type="Pfam" id="PF13193"/>
    </source>
</evidence>
<evidence type="ECO:0000313" key="5">
    <source>
        <dbReference type="EMBL" id="MDQ0361529.1"/>
    </source>
</evidence>
<dbReference type="Pfam" id="PF00501">
    <property type="entry name" value="AMP-binding"/>
    <property type="match status" value="1"/>
</dbReference>
<dbReference type="PANTHER" id="PTHR24096:SF149">
    <property type="entry name" value="AMP-BINDING DOMAIN-CONTAINING PROTEIN-RELATED"/>
    <property type="match status" value="1"/>
</dbReference>